<comment type="similarity">
    <text evidence="5">Belongs to the binding-protein-dependent transport system permease family.</text>
</comment>
<keyword evidence="3 5" id="KW-1133">Transmembrane helix</keyword>
<dbReference type="PANTHER" id="PTHR42727">
    <property type="entry name" value="PHOSPHATE TRANSPORT SYSTEM PERMEASE PROTEIN"/>
    <property type="match status" value="1"/>
</dbReference>
<keyword evidence="8" id="KW-1185">Reference proteome</keyword>
<reference evidence="7 8" key="1">
    <citation type="submission" date="2019-07" db="EMBL/GenBank/DDBJ databases">
        <title>Diversity of Bacteria from Kongsfjorden, Arctic.</title>
        <authorList>
            <person name="Yu Y."/>
        </authorList>
    </citation>
    <scope>NUCLEOTIDE SEQUENCE [LARGE SCALE GENOMIC DNA]</scope>
    <source>
        <strain evidence="7 8">SM1923</strain>
    </source>
</reference>
<feature type="transmembrane region" description="Helical" evidence="5">
    <location>
        <begin position="406"/>
        <end position="432"/>
    </location>
</feature>
<feature type="transmembrane region" description="Helical" evidence="5">
    <location>
        <begin position="674"/>
        <end position="695"/>
    </location>
</feature>
<evidence type="ECO:0000256" key="5">
    <source>
        <dbReference type="RuleBase" id="RU363032"/>
    </source>
</evidence>
<organism evidence="7 8">
    <name type="scientific">Cobetia crustatorum</name>
    <dbReference type="NCBI Taxonomy" id="553385"/>
    <lineage>
        <taxon>Bacteria</taxon>
        <taxon>Pseudomonadati</taxon>
        <taxon>Pseudomonadota</taxon>
        <taxon>Gammaproteobacteria</taxon>
        <taxon>Oceanospirillales</taxon>
        <taxon>Halomonadaceae</taxon>
        <taxon>Cobetia</taxon>
    </lineage>
</organism>
<keyword evidence="4 5" id="KW-0472">Membrane</keyword>
<feature type="transmembrane region" description="Helical" evidence="5">
    <location>
        <begin position="477"/>
        <end position="499"/>
    </location>
</feature>
<dbReference type="GO" id="GO:0055085">
    <property type="term" value="P:transmembrane transport"/>
    <property type="evidence" value="ECO:0007669"/>
    <property type="project" value="InterPro"/>
</dbReference>
<dbReference type="Pfam" id="PF00528">
    <property type="entry name" value="BPD_transp_1"/>
    <property type="match status" value="1"/>
</dbReference>
<name>A0A558HRZ2_9GAMM</name>
<dbReference type="PROSITE" id="PS50928">
    <property type="entry name" value="ABC_TM1"/>
    <property type="match status" value="1"/>
</dbReference>
<dbReference type="EMBL" id="VNFH01000003">
    <property type="protein sequence ID" value="TVU71900.1"/>
    <property type="molecule type" value="Genomic_DNA"/>
</dbReference>
<dbReference type="SUPFAM" id="SSF161098">
    <property type="entry name" value="MetI-like"/>
    <property type="match status" value="2"/>
</dbReference>
<feature type="transmembrane region" description="Helical" evidence="5">
    <location>
        <begin position="608"/>
        <end position="629"/>
    </location>
</feature>
<accession>A0A558HRZ2</accession>
<dbReference type="STRING" id="553385.GCA_000591415_03614"/>
<comment type="subcellular location">
    <subcellularLocation>
        <location evidence="1 5">Cell membrane</location>
        <topology evidence="1 5">Multi-pass membrane protein</topology>
    </subcellularLocation>
</comment>
<dbReference type="PANTHER" id="PTHR42727:SF1">
    <property type="entry name" value="PHOSPHATE TRANSPORT SYSTEM PERMEASE"/>
    <property type="match status" value="1"/>
</dbReference>
<evidence type="ECO:0000313" key="8">
    <source>
        <dbReference type="Proteomes" id="UP000319941"/>
    </source>
</evidence>
<keyword evidence="5" id="KW-0813">Transport</keyword>
<evidence type="ECO:0000256" key="3">
    <source>
        <dbReference type="ARBA" id="ARBA00022989"/>
    </source>
</evidence>
<comment type="caution">
    <text evidence="7">The sequence shown here is derived from an EMBL/GenBank/DDBJ whole genome shotgun (WGS) entry which is preliminary data.</text>
</comment>
<feature type="domain" description="ABC transmembrane type-1" evidence="6">
    <location>
        <begin position="407"/>
        <end position="695"/>
    </location>
</feature>
<evidence type="ECO:0000256" key="4">
    <source>
        <dbReference type="ARBA" id="ARBA00023136"/>
    </source>
</evidence>
<gene>
    <name evidence="7" type="ORF">FQP86_05065</name>
</gene>
<feature type="transmembrane region" description="Helical" evidence="5">
    <location>
        <begin position="511"/>
        <end position="531"/>
    </location>
</feature>
<evidence type="ECO:0000256" key="1">
    <source>
        <dbReference type="ARBA" id="ARBA00004651"/>
    </source>
</evidence>
<protein>
    <submittedName>
        <fullName evidence="7">ABC transporter permease subunit</fullName>
    </submittedName>
</protein>
<evidence type="ECO:0000313" key="7">
    <source>
        <dbReference type="EMBL" id="TVU71900.1"/>
    </source>
</evidence>
<dbReference type="AlphaFoldDB" id="A0A558HRZ2"/>
<dbReference type="GO" id="GO:0005886">
    <property type="term" value="C:plasma membrane"/>
    <property type="evidence" value="ECO:0007669"/>
    <property type="project" value="UniProtKB-SubCell"/>
</dbReference>
<dbReference type="Proteomes" id="UP000319941">
    <property type="component" value="Unassembled WGS sequence"/>
</dbReference>
<dbReference type="InterPro" id="IPR000515">
    <property type="entry name" value="MetI-like"/>
</dbReference>
<keyword evidence="2 5" id="KW-0812">Transmembrane</keyword>
<feature type="transmembrane region" description="Helical" evidence="5">
    <location>
        <begin position="453"/>
        <end position="471"/>
    </location>
</feature>
<dbReference type="RefSeq" id="WP_035160549.1">
    <property type="nucleotide sequence ID" value="NZ_CAWOWR010000087.1"/>
</dbReference>
<sequence>MSAVDASRMQRRRLRRDRLASLWLTASGLGVMAVVIVMLSYLFSVSWPLLMPASTQPMTPQGITATVDDESRQLADLLALPTTSPIARAAAAPLIATGSERLELAGIWLADGRLQPVQIDDSAKIPTVKRLATLTVPTGLSRSSAHLMINDDQLWMSAPESSGSRLWLARLSLSDSDAIWQQQWLEKAGAQASMAGRLLITAGEHDFQQWQLAGVANEQGPLAHIISRGTHVPARITALRVLRGGESLILGDDTGGLTHYLQPGHALPLVAVGTFDSGLNAPIVALSAAHRSLGFAALDATGRLGLYQATAERKRLVQDWLTAQTVAEGVTLAFSRNDHQLVATGSTAAAKPTETTAQALVIDDPHPDVGLSTLLGKVWYEGRPAPEWIWQMGDSSSEPRLSLVPIVWGTLKAALVGLLFAVPLGLGCAIHVSCFMAPRQRSRIKPLLEMMEALPTVVIGFIAALVVAPFVERELMAVLLGLVLIPLGTMVAGFVWTLAPRDWRVLLPENMAAFGLLPLLVLLLWLDITIANHVEHWWFEGDIKQWLFSHYGIGYAQRNTLVTGMALGLAVMPTLFTLSEDALSSVPRGLAAGSAALGATPWQSLRRVILPAAAVGVCSALMIGMGRAVGETMIVLMVAGNTPLVDASLFEGLRSLAATIAIELPEADVGSSHYRLLFLAALALFLFTFIVNTFAEVLRQRFAPPTRGGWG</sequence>
<evidence type="ECO:0000256" key="2">
    <source>
        <dbReference type="ARBA" id="ARBA00022692"/>
    </source>
</evidence>
<feature type="transmembrane region" description="Helical" evidence="5">
    <location>
        <begin position="560"/>
        <end position="578"/>
    </location>
</feature>
<dbReference type="CDD" id="cd06261">
    <property type="entry name" value="TM_PBP2"/>
    <property type="match status" value="2"/>
</dbReference>
<dbReference type="InterPro" id="IPR035906">
    <property type="entry name" value="MetI-like_sf"/>
</dbReference>
<dbReference type="OrthoDB" id="9785113at2"/>
<dbReference type="Gene3D" id="1.10.3720.10">
    <property type="entry name" value="MetI-like"/>
    <property type="match status" value="1"/>
</dbReference>
<proteinExistence type="inferred from homology"/>
<evidence type="ECO:0000259" key="6">
    <source>
        <dbReference type="PROSITE" id="PS50928"/>
    </source>
</evidence>
<feature type="transmembrane region" description="Helical" evidence="5">
    <location>
        <begin position="21"/>
        <end position="43"/>
    </location>
</feature>